<feature type="domain" description="Thiamine pyrophosphate enzyme N-terminal TPP-binding" evidence="8">
    <location>
        <begin position="7"/>
        <end position="120"/>
    </location>
</feature>
<comment type="catalytic activity">
    <reaction evidence="6">
        <text>isochorismate + 2-oxoglutarate + H(+) = 5-enolpyruvoyl-6-hydroxy-2-succinyl-cyclohex-3-ene-1-carboxylate + CO2</text>
        <dbReference type="Rhea" id="RHEA:25593"/>
        <dbReference type="ChEBI" id="CHEBI:15378"/>
        <dbReference type="ChEBI" id="CHEBI:16526"/>
        <dbReference type="ChEBI" id="CHEBI:16810"/>
        <dbReference type="ChEBI" id="CHEBI:29780"/>
        <dbReference type="ChEBI" id="CHEBI:58818"/>
        <dbReference type="EC" id="2.2.1.9"/>
    </reaction>
</comment>
<sequence length="542" mass="57650">MNSTSLNLAQAVAAQLSRHVTDVVLCPGSRNSPLSLALLARKDLRVHTRIDERTAAFFALGLARVSGRHVAVVMTSGTAVANTLPAMVEAHYSHIPLAIISADRPARLIGTGASQTIEQQGIFGVYADTVQVTEPMDIPQIAEAFTSQRQVHINVALDAPLLGDSALEAPTDLTEQRAPLPGWVNHGEVDVDLSRNTLVIAGDEAWAVEGLEDIPTIAEPTAPAPYHPVHPAAARVFRKDQVSANDYVVNTRVEQVIVVGHPTLHRDVMALISDPDVDVICLSRTTDVTNPRGEHARIGTTVKVTGEPTRDWMKICEGAATAGSDAVREALENADHGFTGLHAAAAVADTLAVGDAAFIGASNPIRDMSLVGLPFDGVDVYSARGAAGIDGSVSQAIGVAIGTQTRERDLPRAPRTVALLGDITFLHDLTGMILGPDEVRPENLTIVIANDNGGGIFETLETGQDALRGEFEKAFGTPHDVDIEPLVEGFGVDYRRADSAQELLDTLAELAEFAVGITVVEARVSRNTRRALHQEISSKNEF</sequence>
<dbReference type="Pfam" id="PF02776">
    <property type="entry name" value="TPP_enzyme_N"/>
    <property type="match status" value="1"/>
</dbReference>
<proteinExistence type="inferred from homology"/>
<dbReference type="GO" id="GO:0009234">
    <property type="term" value="P:menaquinone biosynthetic process"/>
    <property type="evidence" value="ECO:0007669"/>
    <property type="project" value="UniProtKB-UniRule"/>
</dbReference>
<dbReference type="InterPro" id="IPR029061">
    <property type="entry name" value="THDP-binding"/>
</dbReference>
<dbReference type="Pfam" id="PF02775">
    <property type="entry name" value="TPP_enzyme_C"/>
    <property type="match status" value="1"/>
</dbReference>
<dbReference type="Proteomes" id="UP001054925">
    <property type="component" value="Unassembled WGS sequence"/>
</dbReference>
<dbReference type="GO" id="GO:0030145">
    <property type="term" value="F:manganese ion binding"/>
    <property type="evidence" value="ECO:0007669"/>
    <property type="project" value="UniProtKB-UniRule"/>
</dbReference>
<evidence type="ECO:0000259" key="8">
    <source>
        <dbReference type="Pfam" id="PF02776"/>
    </source>
</evidence>
<evidence type="ECO:0000313" key="9">
    <source>
        <dbReference type="EMBL" id="GJN41598.1"/>
    </source>
</evidence>
<keyword evidence="6" id="KW-0474">Menaquinone biosynthesis</keyword>
<evidence type="ECO:0000313" key="10">
    <source>
        <dbReference type="Proteomes" id="UP001054925"/>
    </source>
</evidence>
<comment type="similarity">
    <text evidence="6">Belongs to the TPP enzyme family. MenD subfamily.</text>
</comment>
<protein>
    <recommendedName>
        <fullName evidence="6">2-succinyl-5-enolpyruvyl-6-hydroxy-3-cyclohexene-1-carboxylate synthase</fullName>
        <shortName evidence="6">SEPHCHC synthase</shortName>
        <ecNumber evidence="6">2.2.1.9</ecNumber>
    </recommendedName>
    <alternativeName>
        <fullName evidence="6">Menaquinone biosynthesis protein MenD</fullName>
    </alternativeName>
</protein>
<keyword evidence="2 6" id="KW-0479">Metal-binding</keyword>
<keyword evidence="3 6" id="KW-0460">Magnesium</keyword>
<dbReference type="EMBL" id="BQKK01000001">
    <property type="protein sequence ID" value="GJN41598.1"/>
    <property type="molecule type" value="Genomic_DNA"/>
</dbReference>
<evidence type="ECO:0000256" key="6">
    <source>
        <dbReference type="HAMAP-Rule" id="MF_01659"/>
    </source>
</evidence>
<dbReference type="CDD" id="cd07037">
    <property type="entry name" value="TPP_PYR_MenD"/>
    <property type="match status" value="1"/>
</dbReference>
<comment type="function">
    <text evidence="6">Catalyzes the thiamine diphosphate-dependent decarboxylation of 2-oxoglutarate and the subsequent addition of the resulting succinic semialdehyde-thiamine pyrophosphate anion to isochorismate to yield 2-succinyl-5-enolpyruvyl-6-hydroxy-3-cyclohexene-1-carboxylate (SEPHCHC).</text>
</comment>
<dbReference type="EC" id="2.2.1.9" evidence="6"/>
<reference evidence="9" key="1">
    <citation type="submission" date="2021-12" db="EMBL/GenBank/DDBJ databases">
        <title>Draft genome sequence of Corynebacterium ammoniagenes strain T-723.</title>
        <authorList>
            <person name="Matsuzawa M."/>
            <person name="Hiratani M."/>
            <person name="Abe I."/>
            <person name="Tsuji Y."/>
            <person name="Nakamura J."/>
        </authorList>
    </citation>
    <scope>NUCLEOTIDE SEQUENCE</scope>
    <source>
        <strain evidence="9">T-723</strain>
    </source>
</reference>
<keyword evidence="5 6" id="KW-0464">Manganese</keyword>
<evidence type="ECO:0000256" key="1">
    <source>
        <dbReference type="ARBA" id="ARBA00022679"/>
    </source>
</evidence>
<comment type="caution">
    <text evidence="9">The sequence shown here is derived from an EMBL/GenBank/DDBJ whole genome shotgun (WGS) entry which is preliminary data.</text>
</comment>
<accession>A0AAV5G4K9</accession>
<evidence type="ECO:0000256" key="4">
    <source>
        <dbReference type="ARBA" id="ARBA00023052"/>
    </source>
</evidence>
<dbReference type="NCBIfam" id="TIGR00173">
    <property type="entry name" value="menD"/>
    <property type="match status" value="1"/>
</dbReference>
<comment type="subunit">
    <text evidence="6">Homodimer.</text>
</comment>
<comment type="cofactor">
    <cofactor evidence="6">
        <name>thiamine diphosphate</name>
        <dbReference type="ChEBI" id="CHEBI:58937"/>
    </cofactor>
    <text evidence="6">Binds 1 thiamine pyrophosphate per subunit.</text>
</comment>
<keyword evidence="4 6" id="KW-0786">Thiamine pyrophosphate</keyword>
<dbReference type="PANTHER" id="PTHR42916:SF1">
    <property type="entry name" value="PROTEIN PHYLLO, CHLOROPLASTIC"/>
    <property type="match status" value="1"/>
</dbReference>
<dbReference type="CDD" id="cd02009">
    <property type="entry name" value="TPP_SHCHC_synthase"/>
    <property type="match status" value="1"/>
</dbReference>
<dbReference type="HAMAP" id="MF_01659">
    <property type="entry name" value="MenD"/>
    <property type="match status" value="1"/>
</dbReference>
<comment type="pathway">
    <text evidence="6">Quinol/quinone metabolism; menaquinone biosynthesis.</text>
</comment>
<dbReference type="GO" id="GO:0070204">
    <property type="term" value="F:2-succinyl-5-enolpyruvyl-6-hydroxy-3-cyclohexene-1-carboxylic-acid synthase activity"/>
    <property type="evidence" value="ECO:0007669"/>
    <property type="project" value="UniProtKB-UniRule"/>
</dbReference>
<dbReference type="Gene3D" id="3.40.50.1220">
    <property type="entry name" value="TPP-binding domain"/>
    <property type="match status" value="1"/>
</dbReference>
<dbReference type="Gene3D" id="3.40.50.970">
    <property type="match status" value="2"/>
</dbReference>
<evidence type="ECO:0000256" key="2">
    <source>
        <dbReference type="ARBA" id="ARBA00022723"/>
    </source>
</evidence>
<dbReference type="InterPro" id="IPR012001">
    <property type="entry name" value="Thiamin_PyroP_enz_TPP-bd_dom"/>
</dbReference>
<dbReference type="SUPFAM" id="SSF52518">
    <property type="entry name" value="Thiamin diphosphate-binding fold (THDP-binding)"/>
    <property type="match status" value="2"/>
</dbReference>
<dbReference type="InterPro" id="IPR004433">
    <property type="entry name" value="MenaQ_synth_MenD"/>
</dbReference>
<gene>
    <name evidence="6 9" type="primary">menD</name>
    <name evidence="9" type="ORF">CAT723_00770</name>
</gene>
<feature type="domain" description="Thiamine pyrophosphate enzyme TPP-binding" evidence="7">
    <location>
        <begin position="392"/>
        <end position="512"/>
    </location>
</feature>
<comment type="pathway">
    <text evidence="6">Quinol/quinone metabolism; 1,4-dihydroxy-2-naphthoate biosynthesis; 1,4-dihydroxy-2-naphthoate from chorismate: step 2/7.</text>
</comment>
<dbReference type="PANTHER" id="PTHR42916">
    <property type="entry name" value="2-SUCCINYL-5-ENOLPYRUVYL-6-HYDROXY-3-CYCLOHEXENE-1-CARBOXYLATE SYNTHASE"/>
    <property type="match status" value="1"/>
</dbReference>
<evidence type="ECO:0000256" key="3">
    <source>
        <dbReference type="ARBA" id="ARBA00022842"/>
    </source>
</evidence>
<organism evidence="9 10">
    <name type="scientific">Corynebacterium ammoniagenes</name>
    <name type="common">Brevibacterium ammoniagenes</name>
    <dbReference type="NCBI Taxonomy" id="1697"/>
    <lineage>
        <taxon>Bacteria</taxon>
        <taxon>Bacillati</taxon>
        <taxon>Actinomycetota</taxon>
        <taxon>Actinomycetes</taxon>
        <taxon>Mycobacteriales</taxon>
        <taxon>Corynebacteriaceae</taxon>
        <taxon>Corynebacterium</taxon>
    </lineage>
</organism>
<dbReference type="GO" id="GO:0030976">
    <property type="term" value="F:thiamine pyrophosphate binding"/>
    <property type="evidence" value="ECO:0007669"/>
    <property type="project" value="UniProtKB-UniRule"/>
</dbReference>
<comment type="cofactor">
    <cofactor evidence="6">
        <name>Mg(2+)</name>
        <dbReference type="ChEBI" id="CHEBI:18420"/>
    </cofactor>
    <cofactor evidence="6">
        <name>Mn(2+)</name>
        <dbReference type="ChEBI" id="CHEBI:29035"/>
    </cofactor>
</comment>
<evidence type="ECO:0000259" key="7">
    <source>
        <dbReference type="Pfam" id="PF02775"/>
    </source>
</evidence>
<keyword evidence="1 6" id="KW-0808">Transferase</keyword>
<dbReference type="GO" id="GO:0000287">
    <property type="term" value="F:magnesium ion binding"/>
    <property type="evidence" value="ECO:0007669"/>
    <property type="project" value="UniProtKB-UniRule"/>
</dbReference>
<dbReference type="AlphaFoldDB" id="A0AAV5G4K9"/>
<name>A0AAV5G4K9_CORAM</name>
<dbReference type="RefSeq" id="WP_003848021.1">
    <property type="nucleotide sequence ID" value="NZ_BQKK01000001.1"/>
</dbReference>
<dbReference type="PIRSF" id="PIRSF004983">
    <property type="entry name" value="MenD"/>
    <property type="match status" value="1"/>
</dbReference>
<evidence type="ECO:0000256" key="5">
    <source>
        <dbReference type="ARBA" id="ARBA00023211"/>
    </source>
</evidence>
<dbReference type="InterPro" id="IPR011766">
    <property type="entry name" value="TPP_enzyme_TPP-bd"/>
</dbReference>